<feature type="compositionally biased region" description="Acidic residues" evidence="7">
    <location>
        <begin position="67"/>
        <end position="82"/>
    </location>
</feature>
<gene>
    <name evidence="10" type="ORF">PPACK8108_LOCUS14388</name>
</gene>
<dbReference type="InterPro" id="IPR001841">
    <property type="entry name" value="Znf_RING"/>
</dbReference>
<feature type="compositionally biased region" description="Polar residues" evidence="7">
    <location>
        <begin position="47"/>
        <end position="57"/>
    </location>
</feature>
<keyword evidence="6" id="KW-0539">Nucleus</keyword>
<keyword evidence="6" id="KW-0747">Spliceosome</keyword>
<dbReference type="InterPro" id="IPR013083">
    <property type="entry name" value="Znf_RING/FYVE/PHD"/>
</dbReference>
<dbReference type="InterPro" id="IPR039971">
    <property type="entry name" value="CWC24-like"/>
</dbReference>
<evidence type="ECO:0000259" key="8">
    <source>
        <dbReference type="PROSITE" id="PS50089"/>
    </source>
</evidence>
<dbReference type="PANTHER" id="PTHR12930">
    <property type="entry name" value="ZINC FINGER PROTEIN 183"/>
    <property type="match status" value="1"/>
</dbReference>
<dbReference type="PROSITE" id="PS50103">
    <property type="entry name" value="ZF_C3H1"/>
    <property type="match status" value="1"/>
</dbReference>
<evidence type="ECO:0000256" key="4">
    <source>
        <dbReference type="ARBA" id="ARBA00022833"/>
    </source>
</evidence>
<dbReference type="EMBL" id="CALTRL010003693">
    <property type="protein sequence ID" value="CAH7681737.1"/>
    <property type="molecule type" value="Genomic_DNA"/>
</dbReference>
<dbReference type="SUPFAM" id="SSF57850">
    <property type="entry name" value="RING/U-box"/>
    <property type="match status" value="1"/>
</dbReference>
<dbReference type="InterPro" id="IPR036855">
    <property type="entry name" value="Znf_CCCH_sf"/>
</dbReference>
<keyword evidence="4 5" id="KW-0862">Zinc</keyword>
<dbReference type="GO" id="GO:0008270">
    <property type="term" value="F:zinc ion binding"/>
    <property type="evidence" value="ECO:0007669"/>
    <property type="project" value="UniProtKB-KW"/>
</dbReference>
<evidence type="ECO:0000256" key="5">
    <source>
        <dbReference type="PROSITE-ProRule" id="PRU00723"/>
    </source>
</evidence>
<keyword evidence="2 5" id="KW-0479">Metal-binding</keyword>
<keyword evidence="11" id="KW-1185">Reference proteome</keyword>
<dbReference type="GO" id="GO:0034247">
    <property type="term" value="P:snoRNA splicing"/>
    <property type="evidence" value="ECO:0007669"/>
    <property type="project" value="TreeGrafter"/>
</dbReference>
<feature type="domain" description="C3H1-type" evidence="9">
    <location>
        <begin position="169"/>
        <end position="197"/>
    </location>
</feature>
<dbReference type="Gene3D" id="3.30.40.10">
    <property type="entry name" value="Zinc/RING finger domain, C3HC4 (zinc finger)"/>
    <property type="match status" value="1"/>
</dbReference>
<accession>A0AAV0B6F6</accession>
<evidence type="ECO:0000256" key="7">
    <source>
        <dbReference type="SAM" id="MobiDB-lite"/>
    </source>
</evidence>
<feature type="zinc finger region" description="C3H1-type" evidence="5">
    <location>
        <begin position="169"/>
        <end position="197"/>
    </location>
</feature>
<sequence>INNNSNRKRTTESSDHQTDDGPSRSSTKSSTIDSQTPVVKFSKRKSQSNPLYQTTGRVSKKLREQASESEDEDEDDGGEEDLDSKIARRGGVSYQAQGSARQQASEMIEALLDKKKKREPNPDEIETFDEKDGLYHGKSATKHQLPKGSAKYGPIKGGPDNIRTITVLDYQPDVCKDYKETGYCGFGDTCVESEEEEEVPFACLICREAFKDPVVTKCNHYFCSSCAIKRFAKTLKYLILKTLK</sequence>
<protein>
    <recommendedName>
        <fullName evidence="6">Pre-mRNA-splicing factor CWC24</fullName>
    </recommendedName>
</protein>
<feature type="non-terminal residue" evidence="10">
    <location>
        <position position="1"/>
    </location>
</feature>
<dbReference type="Proteomes" id="UP001153365">
    <property type="component" value="Unassembled WGS sequence"/>
</dbReference>
<feature type="domain" description="RING-type" evidence="8">
    <location>
        <begin position="203"/>
        <end position="226"/>
    </location>
</feature>
<dbReference type="SUPFAM" id="SSF90229">
    <property type="entry name" value="CCCH zinc finger"/>
    <property type="match status" value="1"/>
</dbReference>
<evidence type="ECO:0000313" key="11">
    <source>
        <dbReference type="Proteomes" id="UP001153365"/>
    </source>
</evidence>
<feature type="compositionally biased region" description="Polar residues" evidence="7">
    <location>
        <begin position="94"/>
        <end position="105"/>
    </location>
</feature>
<comment type="subunit">
    <text evidence="6">Associated with the spliceosome.</text>
</comment>
<feature type="region of interest" description="Disordered" evidence="7">
    <location>
        <begin position="1"/>
        <end position="156"/>
    </location>
</feature>
<evidence type="ECO:0000256" key="1">
    <source>
        <dbReference type="ARBA" id="ARBA00009161"/>
    </source>
</evidence>
<comment type="caution">
    <text evidence="10">The sequence shown here is derived from an EMBL/GenBank/DDBJ whole genome shotgun (WGS) entry which is preliminary data.</text>
</comment>
<reference evidence="10" key="1">
    <citation type="submission" date="2022-06" db="EMBL/GenBank/DDBJ databases">
        <authorList>
            <consortium name="SYNGENTA / RWTH Aachen University"/>
        </authorList>
    </citation>
    <scope>NUCLEOTIDE SEQUENCE</scope>
</reference>
<evidence type="ECO:0000259" key="9">
    <source>
        <dbReference type="PROSITE" id="PS50103"/>
    </source>
</evidence>
<comment type="similarity">
    <text evidence="1 6">Belongs to the CWC24 family.</text>
</comment>
<organism evidence="10 11">
    <name type="scientific">Phakopsora pachyrhizi</name>
    <name type="common">Asian soybean rust disease fungus</name>
    <dbReference type="NCBI Taxonomy" id="170000"/>
    <lineage>
        <taxon>Eukaryota</taxon>
        <taxon>Fungi</taxon>
        <taxon>Dikarya</taxon>
        <taxon>Basidiomycota</taxon>
        <taxon>Pucciniomycotina</taxon>
        <taxon>Pucciniomycetes</taxon>
        <taxon>Pucciniales</taxon>
        <taxon>Phakopsoraceae</taxon>
        <taxon>Phakopsora</taxon>
    </lineage>
</organism>
<dbReference type="GO" id="GO:0005684">
    <property type="term" value="C:U2-type spliceosomal complex"/>
    <property type="evidence" value="ECO:0007669"/>
    <property type="project" value="TreeGrafter"/>
</dbReference>
<dbReference type="InterPro" id="IPR000571">
    <property type="entry name" value="Znf_CCCH"/>
</dbReference>
<feature type="compositionally biased region" description="Low complexity" evidence="7">
    <location>
        <begin position="23"/>
        <end position="36"/>
    </location>
</feature>
<feature type="compositionally biased region" description="Basic and acidic residues" evidence="7">
    <location>
        <begin position="9"/>
        <end position="22"/>
    </location>
</feature>
<dbReference type="AlphaFoldDB" id="A0AAV0B6F6"/>
<keyword evidence="6" id="KW-0238">DNA-binding</keyword>
<dbReference type="PROSITE" id="PS50089">
    <property type="entry name" value="ZF_RING_2"/>
    <property type="match status" value="1"/>
</dbReference>
<evidence type="ECO:0000313" key="10">
    <source>
        <dbReference type="EMBL" id="CAH7681737.1"/>
    </source>
</evidence>
<keyword evidence="6" id="KW-0508">mRNA splicing</keyword>
<proteinExistence type="inferred from homology"/>
<evidence type="ECO:0000256" key="3">
    <source>
        <dbReference type="ARBA" id="ARBA00022771"/>
    </source>
</evidence>
<evidence type="ECO:0000256" key="2">
    <source>
        <dbReference type="ARBA" id="ARBA00022723"/>
    </source>
</evidence>
<dbReference type="Pfam" id="PF00642">
    <property type="entry name" value="zf-CCCH"/>
    <property type="match status" value="1"/>
</dbReference>
<dbReference type="InterPro" id="IPR027370">
    <property type="entry name" value="Znf-RING_euk"/>
</dbReference>
<evidence type="ECO:0000256" key="6">
    <source>
        <dbReference type="RuleBase" id="RU367110"/>
    </source>
</evidence>
<dbReference type="CDD" id="cd16539">
    <property type="entry name" value="RING-HC_RNF113A_B"/>
    <property type="match status" value="1"/>
</dbReference>
<dbReference type="GO" id="GO:0003677">
    <property type="term" value="F:DNA binding"/>
    <property type="evidence" value="ECO:0007669"/>
    <property type="project" value="UniProtKB-UniRule"/>
</dbReference>
<keyword evidence="6" id="KW-0507">mRNA processing</keyword>
<name>A0AAV0B6F6_PHAPC</name>
<keyword evidence="3 5" id="KW-0863">Zinc-finger</keyword>
<comment type="subcellular location">
    <subcellularLocation>
        <location evidence="6">Nucleus</location>
    </subcellularLocation>
</comment>
<dbReference type="GO" id="GO:0006397">
    <property type="term" value="P:mRNA processing"/>
    <property type="evidence" value="ECO:0007669"/>
    <property type="project" value="UniProtKB-KW"/>
</dbReference>
<dbReference type="Pfam" id="PF13445">
    <property type="entry name" value="zf-RING_UBOX"/>
    <property type="match status" value="1"/>
</dbReference>
<comment type="function">
    <text evidence="6">Involved in pre-mRNA splicing.</text>
</comment>
<dbReference type="PANTHER" id="PTHR12930:SF0">
    <property type="entry name" value="RING FINGER PROTEIN 113B"/>
    <property type="match status" value="1"/>
</dbReference>